<dbReference type="EMBL" id="LHQQ01000102">
    <property type="protein sequence ID" value="KOS42579.1"/>
    <property type="molecule type" value="Genomic_DNA"/>
</dbReference>
<comment type="caution">
    <text evidence="1">The sequence shown here is derived from an EMBL/GenBank/DDBJ whole genome shotgun (WGS) entry which is preliminary data.</text>
</comment>
<evidence type="ECO:0000313" key="1">
    <source>
        <dbReference type="EMBL" id="KOS42579.1"/>
    </source>
</evidence>
<proteinExistence type="predicted"/>
<keyword evidence="2" id="KW-1185">Reference proteome</keyword>
<protein>
    <submittedName>
        <fullName evidence="1">Uncharacterized protein</fullName>
    </submittedName>
</protein>
<evidence type="ECO:0000313" key="2">
    <source>
        <dbReference type="Proteomes" id="UP000037696"/>
    </source>
</evidence>
<name>A0A0N0RYP3_9EURO</name>
<dbReference type="OrthoDB" id="8251006at2759"/>
<accession>A0A0N0RYP3</accession>
<sequence>MNEAFSPFIEIYDTSGFRELREEQSAAYAVLTSSPLSFEDIYIGPEGPDDTGFIISHRDILGSLGTWEHRSLEYYYNSLLYKYSPTPKLAAKRSANSFQTHFRFISDSFQIHFRFISDSFQIHFRSNSDPIQI</sequence>
<dbReference type="Proteomes" id="UP000037696">
    <property type="component" value="Unassembled WGS sequence"/>
</dbReference>
<gene>
    <name evidence="1" type="ORF">ACN38_g6545</name>
</gene>
<organism evidence="1 2">
    <name type="scientific">Penicillium nordicum</name>
    <dbReference type="NCBI Taxonomy" id="229535"/>
    <lineage>
        <taxon>Eukaryota</taxon>
        <taxon>Fungi</taxon>
        <taxon>Dikarya</taxon>
        <taxon>Ascomycota</taxon>
        <taxon>Pezizomycotina</taxon>
        <taxon>Eurotiomycetes</taxon>
        <taxon>Eurotiomycetidae</taxon>
        <taxon>Eurotiales</taxon>
        <taxon>Aspergillaceae</taxon>
        <taxon>Penicillium</taxon>
    </lineage>
</organism>
<feature type="non-terminal residue" evidence="1">
    <location>
        <position position="133"/>
    </location>
</feature>
<dbReference type="AlphaFoldDB" id="A0A0N0RYP3"/>
<reference evidence="1 2" key="1">
    <citation type="submission" date="2015-08" db="EMBL/GenBank/DDBJ databases">
        <title>Genome sequencing of Penicillium nordicum.</title>
        <authorList>
            <person name="Nguyen H.D."/>
            <person name="Seifert K.A."/>
        </authorList>
    </citation>
    <scope>NUCLEOTIDE SEQUENCE [LARGE SCALE GENOMIC DNA]</scope>
    <source>
        <strain evidence="1 2">DAOMC 185683</strain>
    </source>
</reference>